<protein>
    <submittedName>
        <fullName evidence="1">Uncharacterized protein</fullName>
    </submittedName>
</protein>
<gene>
    <name evidence="1" type="ORF">CEXT_773071</name>
</gene>
<proteinExistence type="predicted"/>
<dbReference type="EMBL" id="BPLR01006950">
    <property type="protein sequence ID" value="GIY13478.1"/>
    <property type="molecule type" value="Genomic_DNA"/>
</dbReference>
<comment type="caution">
    <text evidence="1">The sequence shown here is derived from an EMBL/GenBank/DDBJ whole genome shotgun (WGS) entry which is preliminary data.</text>
</comment>
<sequence length="77" mass="8522">MQFFSVAEMCHFQVHVTRNLSSLPLDIKSFPHLVDAQISSSEMQATVSTFPTDTNGRSWLKSTFASAPSYLSAISTH</sequence>
<organism evidence="1 2">
    <name type="scientific">Caerostris extrusa</name>
    <name type="common">Bark spider</name>
    <name type="synonym">Caerostris bankana</name>
    <dbReference type="NCBI Taxonomy" id="172846"/>
    <lineage>
        <taxon>Eukaryota</taxon>
        <taxon>Metazoa</taxon>
        <taxon>Ecdysozoa</taxon>
        <taxon>Arthropoda</taxon>
        <taxon>Chelicerata</taxon>
        <taxon>Arachnida</taxon>
        <taxon>Araneae</taxon>
        <taxon>Araneomorphae</taxon>
        <taxon>Entelegynae</taxon>
        <taxon>Araneoidea</taxon>
        <taxon>Araneidae</taxon>
        <taxon>Caerostris</taxon>
    </lineage>
</organism>
<reference evidence="1 2" key="1">
    <citation type="submission" date="2021-06" db="EMBL/GenBank/DDBJ databases">
        <title>Caerostris extrusa draft genome.</title>
        <authorList>
            <person name="Kono N."/>
            <person name="Arakawa K."/>
        </authorList>
    </citation>
    <scope>NUCLEOTIDE SEQUENCE [LARGE SCALE GENOMIC DNA]</scope>
</reference>
<dbReference type="AlphaFoldDB" id="A0AAV4QTU6"/>
<evidence type="ECO:0000313" key="1">
    <source>
        <dbReference type="EMBL" id="GIY13478.1"/>
    </source>
</evidence>
<keyword evidence="2" id="KW-1185">Reference proteome</keyword>
<name>A0AAV4QTU6_CAEEX</name>
<accession>A0AAV4QTU6</accession>
<evidence type="ECO:0000313" key="2">
    <source>
        <dbReference type="Proteomes" id="UP001054945"/>
    </source>
</evidence>
<dbReference type="Proteomes" id="UP001054945">
    <property type="component" value="Unassembled WGS sequence"/>
</dbReference>